<sequence length="283" mass="32968">MERSTAARKARSVFFEHRNTIDIYIEDTALGYKKIFKGLLNRALNSKYLINDVFPLGGRNAVINEWEKDTNKRERPRLYIVDGDLHLMNGNLARAEGLYSLPFYCIENILICEHALTQLMVEEDPEREYDELKKILDFSTWVKDNQPLLNLFVFYAICFKHCPEIKTVSCKLKDFISSDSGVVDELKIQNKINELQGHITHKIGEESFKQEIELYNQVIENHNSLTKFVSAKDYLLPLLFLRIRKNIKTTAQNLNLKYRASLYCDISQISDIDDYILSDKVNT</sequence>
<dbReference type="Proteomes" id="UP000439123">
    <property type="component" value="Unassembled WGS sequence"/>
</dbReference>
<protein>
    <recommendedName>
        <fullName evidence="1">DUF4435 domain-containing protein</fullName>
    </recommendedName>
</protein>
<evidence type="ECO:0000313" key="2">
    <source>
        <dbReference type="EMBL" id="VXA81947.1"/>
    </source>
</evidence>
<dbReference type="Pfam" id="PF14491">
    <property type="entry name" value="DUF4435"/>
    <property type="match status" value="1"/>
</dbReference>
<gene>
    <name evidence="2" type="ORF">AERO8C_120433</name>
</gene>
<name>A0A653KS86_AERVE</name>
<dbReference type="EMBL" id="CABWLC010000004">
    <property type="protein sequence ID" value="VXA81947.1"/>
    <property type="molecule type" value="Genomic_DNA"/>
</dbReference>
<reference evidence="2 3" key="1">
    <citation type="submission" date="2019-10" db="EMBL/GenBank/DDBJ databases">
        <authorList>
            <person name="Karimi E."/>
        </authorList>
    </citation>
    <scope>NUCLEOTIDE SEQUENCE [LARGE SCALE GENOMIC DNA]</scope>
    <source>
        <strain evidence="2">Aeromonas sp. 8C</strain>
    </source>
</reference>
<dbReference type="InterPro" id="IPR029492">
    <property type="entry name" value="DUF4435"/>
</dbReference>
<dbReference type="AlphaFoldDB" id="A0A653KS86"/>
<proteinExistence type="predicted"/>
<accession>A0A653KS86</accession>
<organism evidence="2 3">
    <name type="scientific">Aeromonas veronii</name>
    <dbReference type="NCBI Taxonomy" id="654"/>
    <lineage>
        <taxon>Bacteria</taxon>
        <taxon>Pseudomonadati</taxon>
        <taxon>Pseudomonadota</taxon>
        <taxon>Gammaproteobacteria</taxon>
        <taxon>Aeromonadales</taxon>
        <taxon>Aeromonadaceae</taxon>
        <taxon>Aeromonas</taxon>
    </lineage>
</organism>
<feature type="domain" description="DUF4435" evidence="1">
    <location>
        <begin position="20"/>
        <end position="250"/>
    </location>
</feature>
<evidence type="ECO:0000259" key="1">
    <source>
        <dbReference type="Pfam" id="PF14491"/>
    </source>
</evidence>
<evidence type="ECO:0000313" key="3">
    <source>
        <dbReference type="Proteomes" id="UP000439123"/>
    </source>
</evidence>